<feature type="transmembrane region" description="Helical" evidence="7">
    <location>
        <begin position="443"/>
        <end position="461"/>
    </location>
</feature>
<gene>
    <name evidence="8" type="ORF">BN7_2733</name>
</gene>
<keyword evidence="4 7" id="KW-1133">Transmembrane helix</keyword>
<evidence type="ECO:0000256" key="2">
    <source>
        <dbReference type="ARBA" id="ARBA00022448"/>
    </source>
</evidence>
<feature type="transmembrane region" description="Helical" evidence="7">
    <location>
        <begin position="366"/>
        <end position="387"/>
    </location>
</feature>
<feature type="transmembrane region" description="Helical" evidence="7">
    <location>
        <begin position="535"/>
        <end position="556"/>
    </location>
</feature>
<dbReference type="AlphaFoldDB" id="K0KJP9"/>
<dbReference type="Pfam" id="PF07690">
    <property type="entry name" value="MFS_1"/>
    <property type="match status" value="1"/>
</dbReference>
<dbReference type="InParanoid" id="K0KJP9"/>
<feature type="transmembrane region" description="Helical" evidence="7">
    <location>
        <begin position="412"/>
        <end position="431"/>
    </location>
</feature>
<feature type="transmembrane region" description="Helical" evidence="7">
    <location>
        <begin position="467"/>
        <end position="489"/>
    </location>
</feature>
<proteinExistence type="inferred from homology"/>
<protein>
    <submittedName>
        <fullName evidence="8">Transporter SEO1</fullName>
    </submittedName>
</protein>
<keyword evidence="3 7" id="KW-0812">Transmembrane</keyword>
<comment type="similarity">
    <text evidence="6">Belongs to the major facilitator superfamily. Allantoate permease family.</text>
</comment>
<feature type="transmembrane region" description="Helical" evidence="7">
    <location>
        <begin position="181"/>
        <end position="199"/>
    </location>
</feature>
<organism evidence="8 9">
    <name type="scientific">Wickerhamomyces ciferrii (strain ATCC 14091 / BCRC 22168 / CBS 111 / JCM 3599 / NBRC 0793 / NRRL Y-1031 F-60-10)</name>
    <name type="common">Yeast</name>
    <name type="synonym">Pichia ciferrii</name>
    <dbReference type="NCBI Taxonomy" id="1206466"/>
    <lineage>
        <taxon>Eukaryota</taxon>
        <taxon>Fungi</taxon>
        <taxon>Dikarya</taxon>
        <taxon>Ascomycota</taxon>
        <taxon>Saccharomycotina</taxon>
        <taxon>Saccharomycetes</taxon>
        <taxon>Phaffomycetales</taxon>
        <taxon>Wickerhamomycetaceae</taxon>
        <taxon>Wickerhamomyces</taxon>
    </lineage>
</organism>
<evidence type="ECO:0000256" key="1">
    <source>
        <dbReference type="ARBA" id="ARBA00004141"/>
    </source>
</evidence>
<feature type="transmembrane region" description="Helical" evidence="7">
    <location>
        <begin position="268"/>
        <end position="288"/>
    </location>
</feature>
<comment type="caution">
    <text evidence="8">The sequence shown here is derived from an EMBL/GenBank/DDBJ whole genome shotgun (WGS) entry which is preliminary data.</text>
</comment>
<dbReference type="PANTHER" id="PTHR43791">
    <property type="entry name" value="PERMEASE-RELATED"/>
    <property type="match status" value="1"/>
</dbReference>
<keyword evidence="9" id="KW-1185">Reference proteome</keyword>
<dbReference type="FunFam" id="1.20.1250.20:FF:000065">
    <property type="entry name" value="Putative MFS pantothenate transporter"/>
    <property type="match status" value="1"/>
</dbReference>
<evidence type="ECO:0000256" key="3">
    <source>
        <dbReference type="ARBA" id="ARBA00022692"/>
    </source>
</evidence>
<dbReference type="HOGENOM" id="CLU_001265_4_2_1"/>
<reference evidence="8 9" key="1">
    <citation type="journal article" date="2012" name="Eukaryot. Cell">
        <title>Draft genome sequence of Wickerhamomyces ciferrii NRRL Y-1031 F-60-10.</title>
        <authorList>
            <person name="Schneider J."/>
            <person name="Andrea H."/>
            <person name="Blom J."/>
            <person name="Jaenicke S."/>
            <person name="Ruckert C."/>
            <person name="Schorsch C."/>
            <person name="Szczepanowski R."/>
            <person name="Farwick M."/>
            <person name="Goesmann A."/>
            <person name="Puhler A."/>
            <person name="Schaffer S."/>
            <person name="Tauch A."/>
            <person name="Kohler T."/>
            <person name="Brinkrolf K."/>
        </authorList>
    </citation>
    <scope>NUCLEOTIDE SEQUENCE [LARGE SCALE GENOMIC DNA]</scope>
    <source>
        <strain evidence="9">ATCC 14091 / BCRC 22168 / CBS 111 / JCM 3599 / NBRC 0793 / NRRL Y-1031 F-60-10</strain>
    </source>
</reference>
<accession>K0KJP9</accession>
<feature type="transmembrane region" description="Helical" evidence="7">
    <location>
        <begin position="132"/>
        <end position="150"/>
    </location>
</feature>
<name>K0KJP9_WICCF</name>
<dbReference type="SUPFAM" id="SSF103473">
    <property type="entry name" value="MFS general substrate transporter"/>
    <property type="match status" value="1"/>
</dbReference>
<dbReference type="PANTHER" id="PTHR43791:SF15">
    <property type="entry name" value="TRANSPORTER SEO1-RELATED"/>
    <property type="match status" value="1"/>
</dbReference>
<evidence type="ECO:0000313" key="8">
    <source>
        <dbReference type="EMBL" id="CCH43186.1"/>
    </source>
</evidence>
<comment type="subcellular location">
    <subcellularLocation>
        <location evidence="1">Membrane</location>
        <topology evidence="1">Multi-pass membrane protein</topology>
    </subcellularLocation>
</comment>
<dbReference type="GO" id="GO:0022857">
    <property type="term" value="F:transmembrane transporter activity"/>
    <property type="evidence" value="ECO:0007669"/>
    <property type="project" value="InterPro"/>
</dbReference>
<keyword evidence="5 7" id="KW-0472">Membrane</keyword>
<evidence type="ECO:0000313" key="9">
    <source>
        <dbReference type="Proteomes" id="UP000009328"/>
    </source>
</evidence>
<evidence type="ECO:0000256" key="6">
    <source>
        <dbReference type="ARBA" id="ARBA00037968"/>
    </source>
</evidence>
<feature type="transmembrane region" description="Helical" evidence="7">
    <location>
        <begin position="206"/>
        <end position="225"/>
    </location>
</feature>
<dbReference type="eggNOG" id="KOG2533">
    <property type="taxonomic scope" value="Eukaryota"/>
</dbReference>
<feature type="transmembrane region" description="Helical" evidence="7">
    <location>
        <begin position="237"/>
        <end position="256"/>
    </location>
</feature>
<dbReference type="GO" id="GO:0016020">
    <property type="term" value="C:membrane"/>
    <property type="evidence" value="ECO:0007669"/>
    <property type="project" value="UniProtKB-SubCell"/>
</dbReference>
<evidence type="ECO:0000256" key="4">
    <source>
        <dbReference type="ARBA" id="ARBA00022989"/>
    </source>
</evidence>
<dbReference type="EMBL" id="CAIF01000070">
    <property type="protein sequence ID" value="CCH43186.1"/>
    <property type="molecule type" value="Genomic_DNA"/>
</dbReference>
<keyword evidence="2" id="KW-0813">Transport</keyword>
<feature type="transmembrane region" description="Helical" evidence="7">
    <location>
        <begin position="300"/>
        <end position="322"/>
    </location>
</feature>
<feature type="transmembrane region" description="Helical" evidence="7">
    <location>
        <begin position="501"/>
        <end position="523"/>
    </location>
</feature>
<dbReference type="Proteomes" id="UP000009328">
    <property type="component" value="Unassembled WGS sequence"/>
</dbReference>
<sequence>MTNYQDDNLGSDSQQLLKDHNRRIESVMGSESHSDSLEIVGKSRPAKDYSAWYWKLIPHERHVEDWADDYEDDKLSIHSESTVVEYEYRDEANRPWWKFFDEYEYRYNKQTREQKKWYKFFDSNASVTEKKLLFKLDLLIVTFAVMSYWSKNLDQSNVSNAFVSGMREDLNMVGNDYSNTVALFNAGTVIFQIIFTWLFPRIDMHLMFFLSDVGWSLVTLCTGFVRNPAELKACRFLVGAFESGYFIMIHYLLGSWYKPDELGRRGGVFYCGQMLGQLTSGLLQAQIYQNLDSAGGRAGWRWMFIIDGAATMTIGFFAFYMVPGTPNKCTSLFLTDDEIRLSRYRLKKANIKPPSKEPPKFFDKKLWINILSSWRIYVLAVLDYLFWNTGNSGYSNFALWLKSLKRYSIPRINRFTSIPPSLGIIWILAVCGSADMLKSRSFAIFWAEIFVFIGSVILSIWDVPEPALWYAFYTNFFSISVSSVVYGWINDIMRYDPQERSIVLCFVNIFANQSTAWTGPLVYKTVDAPRYHKGYIYSASNSAALMIWSWVTLWFYKRQEKRDAKTNGIILYNSKTGDIPLEVRQHLNGEVEGEDEIEDEIEETSLGKKKENVEVKSFTNRSH</sequence>
<dbReference type="Gene3D" id="1.20.1250.20">
    <property type="entry name" value="MFS general substrate transporter like domains"/>
    <property type="match status" value="1"/>
</dbReference>
<dbReference type="InterPro" id="IPR036259">
    <property type="entry name" value="MFS_trans_sf"/>
</dbReference>
<dbReference type="InterPro" id="IPR011701">
    <property type="entry name" value="MFS"/>
</dbReference>
<dbReference type="STRING" id="1206466.K0KJP9"/>
<evidence type="ECO:0000256" key="5">
    <source>
        <dbReference type="ARBA" id="ARBA00023136"/>
    </source>
</evidence>
<evidence type="ECO:0000256" key="7">
    <source>
        <dbReference type="SAM" id="Phobius"/>
    </source>
</evidence>